<feature type="compositionally biased region" description="Polar residues" evidence="2">
    <location>
        <begin position="357"/>
        <end position="367"/>
    </location>
</feature>
<dbReference type="PANTHER" id="PTHR15141">
    <property type="entry name" value="TRANSCRIPTION ELONGATION FACTOR B POLYPEPTIDE 3"/>
    <property type="match status" value="1"/>
</dbReference>
<evidence type="ECO:0000313" key="4">
    <source>
        <dbReference type="Proteomes" id="UP000887574"/>
    </source>
</evidence>
<sequence length="388" mass="43741">MIKEGEKVGHALKRLDQVDITLELLSQTGVGKVINRLKNDEEFGGKALAIVEKWKQIAKDEQKFNPVKESPTTSASKPSKKSKRTAVDDDPFLAELEAMDKINSAKPKKPKFSAKVVDDLERSLVSNPSNGQSSSFSSFTQSTEAEDSFQKSIMESGMFKPRKGMNKMYAGKKKAATYTGPVPRLFDICMKVCMQNIDAIEETGDIPFDILKPVLEKCSNSQLAKIESKNPYLEEDTDYLWERHCQKTFPNFEVNSDDDEEETWRERFLRFTYERDQRLKSVAERIGKQKEALQPVRKAMMADPIAPKDARRRQIKNGIVCSSAVVPTAQTLSKSRRQIFETGSRSELSQMPKAVRHTTSTLGSTSAKKPVKKGALMMKTIKMLKGKR</sequence>
<proteinExistence type="predicted"/>
<dbReference type="InterPro" id="IPR035441">
    <property type="entry name" value="TFIIS/LEDGF_dom_sf"/>
</dbReference>
<evidence type="ECO:0000313" key="5">
    <source>
        <dbReference type="WBParaSite" id="jg2464"/>
    </source>
</evidence>
<dbReference type="Pfam" id="PF08711">
    <property type="entry name" value="Med26"/>
    <property type="match status" value="1"/>
</dbReference>
<dbReference type="PANTHER" id="PTHR15141:SF76">
    <property type="entry name" value="TRANSCRIPTION ELONGATION FACTOR B POLYPEPTIDE 3"/>
    <property type="match status" value="1"/>
</dbReference>
<keyword evidence="1" id="KW-0539">Nucleus</keyword>
<dbReference type="Gene3D" id="1.20.930.10">
    <property type="entry name" value="Conserved domain common to transcription factors TFIIS, elongin A, CRSP70"/>
    <property type="match status" value="1"/>
</dbReference>
<feature type="region of interest" description="Disordered" evidence="2">
    <location>
        <begin position="62"/>
        <end position="88"/>
    </location>
</feature>
<dbReference type="Proteomes" id="UP000887574">
    <property type="component" value="Unplaced"/>
</dbReference>
<dbReference type="PROSITE" id="PS51319">
    <property type="entry name" value="TFIIS_N"/>
    <property type="match status" value="1"/>
</dbReference>
<name>A0A915E0L3_9BILA</name>
<evidence type="ECO:0000259" key="3">
    <source>
        <dbReference type="PROSITE" id="PS51319"/>
    </source>
</evidence>
<organism evidence="4 5">
    <name type="scientific">Ditylenchus dipsaci</name>
    <dbReference type="NCBI Taxonomy" id="166011"/>
    <lineage>
        <taxon>Eukaryota</taxon>
        <taxon>Metazoa</taxon>
        <taxon>Ecdysozoa</taxon>
        <taxon>Nematoda</taxon>
        <taxon>Chromadorea</taxon>
        <taxon>Rhabditida</taxon>
        <taxon>Tylenchina</taxon>
        <taxon>Tylenchomorpha</taxon>
        <taxon>Sphaerularioidea</taxon>
        <taxon>Anguinidae</taxon>
        <taxon>Anguininae</taxon>
        <taxon>Ditylenchus</taxon>
    </lineage>
</organism>
<dbReference type="Pfam" id="PF06881">
    <property type="entry name" value="Elongin_A"/>
    <property type="match status" value="1"/>
</dbReference>
<dbReference type="GO" id="GO:0006368">
    <property type="term" value="P:transcription elongation by RNA polymerase II"/>
    <property type="evidence" value="ECO:0007669"/>
    <property type="project" value="InterPro"/>
</dbReference>
<comment type="subcellular location">
    <subcellularLocation>
        <location evidence="1">Nucleus</location>
    </subcellularLocation>
</comment>
<reference evidence="5" key="1">
    <citation type="submission" date="2022-11" db="UniProtKB">
        <authorList>
            <consortium name="WormBaseParasite"/>
        </authorList>
    </citation>
    <scope>IDENTIFICATION</scope>
</reference>
<accession>A0A915E0L3</accession>
<dbReference type="InterPro" id="IPR051870">
    <property type="entry name" value="Elongin-A_domain"/>
</dbReference>
<evidence type="ECO:0000256" key="1">
    <source>
        <dbReference type="PROSITE-ProRule" id="PRU00649"/>
    </source>
</evidence>
<dbReference type="InterPro" id="IPR017923">
    <property type="entry name" value="TFIIS_N"/>
</dbReference>
<protein>
    <submittedName>
        <fullName evidence="5">TFIIS N-terminal domain-containing protein</fullName>
    </submittedName>
</protein>
<evidence type="ECO:0000256" key="2">
    <source>
        <dbReference type="SAM" id="MobiDB-lite"/>
    </source>
</evidence>
<feature type="region of interest" description="Disordered" evidence="2">
    <location>
        <begin position="341"/>
        <end position="368"/>
    </location>
</feature>
<dbReference type="GO" id="GO:0070449">
    <property type="term" value="C:elongin complex"/>
    <property type="evidence" value="ECO:0007669"/>
    <property type="project" value="InterPro"/>
</dbReference>
<keyword evidence="4" id="KW-1185">Reference proteome</keyword>
<dbReference type="SUPFAM" id="SSF47676">
    <property type="entry name" value="Conserved domain common to transcription factors TFIIS, elongin A, CRSP70"/>
    <property type="match status" value="1"/>
</dbReference>
<feature type="compositionally biased region" description="Low complexity" evidence="2">
    <location>
        <begin position="68"/>
        <end position="77"/>
    </location>
</feature>
<dbReference type="WBParaSite" id="jg2464">
    <property type="protein sequence ID" value="jg2464"/>
    <property type="gene ID" value="jg2464"/>
</dbReference>
<dbReference type="Gene3D" id="6.10.250.3180">
    <property type="match status" value="1"/>
</dbReference>
<dbReference type="AlphaFoldDB" id="A0A915E0L3"/>
<feature type="domain" description="TFIIS N-terminal" evidence="3">
    <location>
        <begin position="1"/>
        <end position="61"/>
    </location>
</feature>
<dbReference type="InterPro" id="IPR010684">
    <property type="entry name" value="RNA_pol_II_trans_fac_SIII_A"/>
</dbReference>